<dbReference type="VEuPathDB" id="FungiDB:I303_04521"/>
<dbReference type="EMBL" id="CP144534">
    <property type="protein sequence ID" value="WWC61915.1"/>
    <property type="molecule type" value="Genomic_DNA"/>
</dbReference>
<dbReference type="Proteomes" id="UP000078595">
    <property type="component" value="Chromosome 5"/>
</dbReference>
<feature type="chain" id="PRO_5008342118" evidence="1">
    <location>
        <begin position="19"/>
        <end position="214"/>
    </location>
</feature>
<proteinExistence type="predicted"/>
<name>A0A1A6A548_9TREE</name>
<accession>A0A1A6A548</accession>
<gene>
    <name evidence="2" type="ORF">I303_04521</name>
    <name evidence="3" type="ORF">I303_104501</name>
</gene>
<keyword evidence="4" id="KW-1185">Reference proteome</keyword>
<sequence length="214" mass="24358">MFAKAIFAILPLLALTKAIPSPETNVKRDDNLMAIRQAAKCFDQSHNFPQTQHWYIKARNIGGGWVELASGFETKNGPLCVSRENGDKNEHKTVKVQDEAGKALKLIKCLDDKLEEENPDWNLTQYLERYENQLWRYKEDTQHISSANVIDHKQTEKEYCLATQPKPTDEDVEKYDKDATGAIPYKPDGDVQTAVCGPKEVTNNGQQWTFTNVE</sequence>
<dbReference type="PROSITE" id="PS50231">
    <property type="entry name" value="RICIN_B_LECTIN"/>
    <property type="match status" value="1"/>
</dbReference>
<reference evidence="3" key="3">
    <citation type="submission" date="2024-02" db="EMBL/GenBank/DDBJ databases">
        <title>Comparative genomics of Cryptococcus and Kwoniella reveals pathogenesis evolution and contrasting modes of karyotype evolution via chromosome fusion or intercentromeric recombination.</title>
        <authorList>
            <person name="Coelho M.A."/>
            <person name="David-Palma M."/>
            <person name="Shea T."/>
            <person name="Bowers K."/>
            <person name="McGinley-Smith S."/>
            <person name="Mohammad A.W."/>
            <person name="Gnirke A."/>
            <person name="Yurkov A.M."/>
            <person name="Nowrousian M."/>
            <person name="Sun S."/>
            <person name="Cuomo C.A."/>
            <person name="Heitman J."/>
        </authorList>
    </citation>
    <scope>NUCLEOTIDE SEQUENCE</scope>
    <source>
        <strain evidence="3">CBS 10117</strain>
    </source>
</reference>
<reference evidence="3" key="2">
    <citation type="submission" date="2013-07" db="EMBL/GenBank/DDBJ databases">
        <authorList>
            <consortium name="The Broad Institute Genome Sequencing Platform"/>
            <person name="Cuomo C."/>
            <person name="Litvintseva A."/>
            <person name="Chen Y."/>
            <person name="Heitman J."/>
            <person name="Sun S."/>
            <person name="Springer D."/>
            <person name="Dromer F."/>
            <person name="Young S.K."/>
            <person name="Zeng Q."/>
            <person name="Gargeya S."/>
            <person name="Fitzgerald M."/>
            <person name="Abouelleil A."/>
            <person name="Alvarado L."/>
            <person name="Berlin A.M."/>
            <person name="Chapman S.B."/>
            <person name="Dewar J."/>
            <person name="Goldberg J."/>
            <person name="Griggs A."/>
            <person name="Gujja S."/>
            <person name="Hansen M."/>
            <person name="Howarth C."/>
            <person name="Imamovic A."/>
            <person name="Larimer J."/>
            <person name="McCowan C."/>
            <person name="Murphy C."/>
            <person name="Pearson M."/>
            <person name="Priest M."/>
            <person name="Roberts A."/>
            <person name="Saif S."/>
            <person name="Shea T."/>
            <person name="Sykes S."/>
            <person name="Wortman J."/>
            <person name="Nusbaum C."/>
            <person name="Birren B."/>
        </authorList>
    </citation>
    <scope>NUCLEOTIDE SEQUENCE</scope>
    <source>
        <strain evidence="3">CBS 10117</strain>
    </source>
</reference>
<feature type="signal peptide" evidence="1">
    <location>
        <begin position="1"/>
        <end position="18"/>
    </location>
</feature>
<evidence type="ECO:0000256" key="1">
    <source>
        <dbReference type="SAM" id="SignalP"/>
    </source>
</evidence>
<organism evidence="2">
    <name type="scientific">Kwoniella dejecticola CBS 10117</name>
    <dbReference type="NCBI Taxonomy" id="1296121"/>
    <lineage>
        <taxon>Eukaryota</taxon>
        <taxon>Fungi</taxon>
        <taxon>Dikarya</taxon>
        <taxon>Basidiomycota</taxon>
        <taxon>Agaricomycotina</taxon>
        <taxon>Tremellomycetes</taxon>
        <taxon>Tremellales</taxon>
        <taxon>Cryptococcaceae</taxon>
        <taxon>Kwoniella</taxon>
    </lineage>
</organism>
<evidence type="ECO:0000313" key="3">
    <source>
        <dbReference type="EMBL" id="WWC61915.1"/>
    </source>
</evidence>
<keyword evidence="1" id="KW-0732">Signal</keyword>
<evidence type="ECO:0000313" key="2">
    <source>
        <dbReference type="EMBL" id="OBR85189.1"/>
    </source>
</evidence>
<protein>
    <submittedName>
        <fullName evidence="2">Uncharacterized protein</fullName>
    </submittedName>
</protein>
<reference evidence="2" key="1">
    <citation type="submission" date="2013-07" db="EMBL/GenBank/DDBJ databases">
        <title>The Genome Sequence of Cryptococcus dejecticola CBS10117.</title>
        <authorList>
            <consortium name="The Broad Institute Genome Sequencing Platform"/>
            <person name="Cuomo C."/>
            <person name="Litvintseva A."/>
            <person name="Chen Y."/>
            <person name="Heitman J."/>
            <person name="Sun S."/>
            <person name="Springer D."/>
            <person name="Dromer F."/>
            <person name="Young S.K."/>
            <person name="Zeng Q."/>
            <person name="Gargeya S."/>
            <person name="Fitzgerald M."/>
            <person name="Abouelleil A."/>
            <person name="Alvarado L."/>
            <person name="Berlin A.M."/>
            <person name="Chapman S.B."/>
            <person name="Dewar J."/>
            <person name="Goldberg J."/>
            <person name="Griggs A."/>
            <person name="Gujja S."/>
            <person name="Hansen M."/>
            <person name="Howarth C."/>
            <person name="Imamovic A."/>
            <person name="Larimer J."/>
            <person name="McCowan C."/>
            <person name="Murphy C."/>
            <person name="Pearson M."/>
            <person name="Priest M."/>
            <person name="Roberts A."/>
            <person name="Saif S."/>
            <person name="Shea T."/>
            <person name="Sykes S."/>
            <person name="Wortman J."/>
            <person name="Nusbaum C."/>
            <person name="Birren B."/>
        </authorList>
    </citation>
    <scope>NUCLEOTIDE SEQUENCE [LARGE SCALE GENOMIC DNA]</scope>
    <source>
        <strain evidence="2">CBS 10117</strain>
    </source>
</reference>
<dbReference type="AlphaFoldDB" id="A0A1A6A548"/>
<dbReference type="GeneID" id="28968220"/>
<evidence type="ECO:0000313" key="4">
    <source>
        <dbReference type="Proteomes" id="UP000078595"/>
    </source>
</evidence>
<dbReference type="EMBL" id="KI894031">
    <property type="protein sequence ID" value="OBR85189.1"/>
    <property type="molecule type" value="Genomic_DNA"/>
</dbReference>
<dbReference type="KEGG" id="kdj:28968220"/>
<dbReference type="RefSeq" id="XP_018263031.1">
    <property type="nucleotide sequence ID" value="XM_018407820.1"/>
</dbReference>